<dbReference type="Gene3D" id="3.90.25.10">
    <property type="entry name" value="UDP-galactose 4-epimerase, domain 1"/>
    <property type="match status" value="1"/>
</dbReference>
<reference evidence="3 4" key="1">
    <citation type="submission" date="2016-10" db="EMBL/GenBank/DDBJ databases">
        <authorList>
            <person name="de Groot N.N."/>
        </authorList>
    </citation>
    <scope>NUCLEOTIDE SEQUENCE [LARGE SCALE GENOMIC DNA]</scope>
    <source>
        <strain evidence="3 4">LMG 26867</strain>
    </source>
</reference>
<organism evidence="3 4">
    <name type="scientific">Pseudomonas prosekii</name>
    <dbReference type="NCBI Taxonomy" id="1148509"/>
    <lineage>
        <taxon>Bacteria</taxon>
        <taxon>Pseudomonadati</taxon>
        <taxon>Pseudomonadota</taxon>
        <taxon>Gammaproteobacteria</taxon>
        <taxon>Pseudomonadales</taxon>
        <taxon>Pseudomonadaceae</taxon>
        <taxon>Pseudomonas</taxon>
    </lineage>
</organism>
<dbReference type="InterPro" id="IPR008030">
    <property type="entry name" value="NmrA-like"/>
</dbReference>
<dbReference type="Gene3D" id="3.40.50.720">
    <property type="entry name" value="NAD(P)-binding Rossmann-like Domain"/>
    <property type="match status" value="1"/>
</dbReference>
<reference evidence="2 5" key="2">
    <citation type="submission" date="2018-05" db="EMBL/GenBank/DDBJ databases">
        <title>Genome sequences of two Antarctic strains of Pseudomonas prosekii: insights into adaptation to extreme conditions.</title>
        <authorList>
            <person name="Snopkova K."/>
            <person name="Dufkova K."/>
            <person name="Cejkova D."/>
            <person name="Sedlacek I."/>
            <person name="Smajs D."/>
        </authorList>
    </citation>
    <scope>NUCLEOTIDE SEQUENCE [LARGE SCALE GENOMIC DNA]</scope>
    <source>
        <strain evidence="2 5">P2673</strain>
    </source>
</reference>
<dbReference type="SUPFAM" id="SSF51735">
    <property type="entry name" value="NAD(P)-binding Rossmann-fold domains"/>
    <property type="match status" value="1"/>
</dbReference>
<evidence type="ECO:0000313" key="2">
    <source>
        <dbReference type="EMBL" id="PWE46897.1"/>
    </source>
</evidence>
<dbReference type="Pfam" id="PF05368">
    <property type="entry name" value="NmrA"/>
    <property type="match status" value="1"/>
</dbReference>
<name>A0A1H2BUW8_9PSED</name>
<sequence length="289" mass="31329">MGKILITGATGKLGSAVVRSLVRKVPAADVVALVREESKAQWLSDLGVEVRLGDYTDVESLVNAFAGVEKIYLVSAVAFSDRVGQHRNVIQAARTAGVRHVFYTSIQRLSDDFCPIEGVTASDLETEAMLKSSGLDYTIVRHPLYADVLAMYIGEDAPQKGFSAPAGQGRVALTNIDELAEGGATLLSQPGHEHRAYLLNSGQTWSFADIATALSRITGKAVHYQPISTAAFIVAREAEGWPPHVAAFIGDWYRAIEKGAFDQTSRTLEELLGRKPKDLEDIVRDAFKL</sequence>
<dbReference type="PANTHER" id="PTHR47129:SF1">
    <property type="entry name" value="NMRA-LIKE DOMAIN-CONTAINING PROTEIN"/>
    <property type="match status" value="1"/>
</dbReference>
<dbReference type="InterPro" id="IPR036291">
    <property type="entry name" value="NAD(P)-bd_dom_sf"/>
</dbReference>
<accession>A0A1H2BUW8</accession>
<dbReference type="AlphaFoldDB" id="A0A1H2BUW8"/>
<evidence type="ECO:0000313" key="4">
    <source>
        <dbReference type="Proteomes" id="UP000198481"/>
    </source>
</evidence>
<dbReference type="Proteomes" id="UP000198481">
    <property type="component" value="Chromosome I"/>
</dbReference>
<evidence type="ECO:0000259" key="1">
    <source>
        <dbReference type="Pfam" id="PF05368"/>
    </source>
</evidence>
<evidence type="ECO:0000313" key="5">
    <source>
        <dbReference type="Proteomes" id="UP000245056"/>
    </source>
</evidence>
<feature type="domain" description="NmrA-like" evidence="1">
    <location>
        <begin position="3"/>
        <end position="261"/>
    </location>
</feature>
<dbReference type="OrthoDB" id="5510591at2"/>
<protein>
    <submittedName>
        <fullName evidence="3">NAD(P)H dehydrogenase (Quinone)</fullName>
    </submittedName>
    <submittedName>
        <fullName evidence="2">SDR family NAD(P)-dependent oxidoreductase</fullName>
    </submittedName>
</protein>
<dbReference type="EMBL" id="LT629762">
    <property type="protein sequence ID" value="SDT62095.1"/>
    <property type="molecule type" value="Genomic_DNA"/>
</dbReference>
<dbReference type="InterPro" id="IPR052718">
    <property type="entry name" value="NmrA-type_oxidoreductase"/>
</dbReference>
<dbReference type="RefSeq" id="WP_092281179.1">
    <property type="nucleotide sequence ID" value="NZ_JBJGXP010000002.1"/>
</dbReference>
<dbReference type="PANTHER" id="PTHR47129">
    <property type="entry name" value="QUINONE OXIDOREDUCTASE 2"/>
    <property type="match status" value="1"/>
</dbReference>
<dbReference type="EMBL" id="QFAW01000006">
    <property type="protein sequence ID" value="PWE46897.1"/>
    <property type="molecule type" value="Genomic_DNA"/>
</dbReference>
<evidence type="ECO:0000313" key="3">
    <source>
        <dbReference type="EMBL" id="SDT62095.1"/>
    </source>
</evidence>
<dbReference type="CDD" id="cd05269">
    <property type="entry name" value="TMR_SDR_a"/>
    <property type="match status" value="1"/>
</dbReference>
<dbReference type="STRING" id="1148509.SAMN05216222_5515"/>
<dbReference type="Proteomes" id="UP000245056">
    <property type="component" value="Unassembled WGS sequence"/>
</dbReference>
<gene>
    <name evidence="2" type="ORF">C9I49_06425</name>
    <name evidence="3" type="ORF">SAMN05216222_5515</name>
</gene>
<proteinExistence type="predicted"/>